<evidence type="ECO:0000313" key="12">
    <source>
        <dbReference type="Proteomes" id="UP000032360"/>
    </source>
</evidence>
<dbReference type="STRING" id="1280514.AXFE_10880"/>
<evidence type="ECO:0000256" key="7">
    <source>
        <dbReference type="ARBA" id="ARBA00030236"/>
    </source>
</evidence>
<keyword evidence="3" id="KW-0479">Metal-binding</keyword>
<dbReference type="InterPro" id="IPR011008">
    <property type="entry name" value="Dimeric_a/b-barrel"/>
</dbReference>
<keyword evidence="11" id="KW-0560">Oxidoreductase</keyword>
<protein>
    <recommendedName>
        <fullName evidence="1">Coproheme decarboxylase</fullName>
        <ecNumber evidence="10">1.3.98.5</ecNumber>
    </recommendedName>
    <alternativeName>
        <fullName evidence="6">Coproheme III oxidative decarboxylase</fullName>
    </alternativeName>
    <alternativeName>
        <fullName evidence="7">Hydrogen peroxide-dependent heme synthase</fullName>
    </alternativeName>
</protein>
<dbReference type="AlphaFoldDB" id="A0A0D8HLM3"/>
<dbReference type="EC" id="1.3.98.5" evidence="10"/>
<evidence type="ECO:0000256" key="1">
    <source>
        <dbReference type="ARBA" id="ARBA00014413"/>
    </source>
</evidence>
<dbReference type="InterPro" id="IPR010644">
    <property type="entry name" value="ChdC/CLD"/>
</dbReference>
<proteinExistence type="predicted"/>
<dbReference type="RefSeq" id="WP_052604863.1">
    <property type="nucleotide sequence ID" value="NZ_JXYS01000026.1"/>
</dbReference>
<dbReference type="PANTHER" id="PTHR36843">
    <property type="entry name" value="HEME-DEPENDENT PEROXIDASE YWFI-RELATED"/>
    <property type="match status" value="1"/>
</dbReference>
<organism evidence="11 12">
    <name type="scientific">Acidithrix ferrooxidans</name>
    <dbReference type="NCBI Taxonomy" id="1280514"/>
    <lineage>
        <taxon>Bacteria</taxon>
        <taxon>Bacillati</taxon>
        <taxon>Actinomycetota</taxon>
        <taxon>Acidimicrobiia</taxon>
        <taxon>Acidimicrobiales</taxon>
        <taxon>Acidimicrobiaceae</taxon>
        <taxon>Acidithrix</taxon>
    </lineage>
</organism>
<evidence type="ECO:0000256" key="6">
    <source>
        <dbReference type="ARBA" id="ARBA00029882"/>
    </source>
</evidence>
<evidence type="ECO:0000256" key="4">
    <source>
        <dbReference type="ARBA" id="ARBA00023004"/>
    </source>
</evidence>
<dbReference type="Gene3D" id="3.30.70.1030">
    <property type="entry name" value="Apc35880, domain 1"/>
    <property type="match status" value="2"/>
</dbReference>
<dbReference type="GO" id="GO:0020037">
    <property type="term" value="F:heme binding"/>
    <property type="evidence" value="ECO:0007669"/>
    <property type="project" value="InterPro"/>
</dbReference>
<dbReference type="Pfam" id="PF06778">
    <property type="entry name" value="Chlor_dismutase"/>
    <property type="match status" value="1"/>
</dbReference>
<comment type="pathway">
    <text evidence="5">Porphyrin-containing compound metabolism.</text>
</comment>
<comment type="catalytic activity">
    <reaction evidence="8">
        <text>Fe-coproporphyrin III + 2 H2O2 + 2 H(+) = heme b + 2 CO2 + 4 H2O</text>
        <dbReference type="Rhea" id="RHEA:56516"/>
        <dbReference type="ChEBI" id="CHEBI:15377"/>
        <dbReference type="ChEBI" id="CHEBI:15378"/>
        <dbReference type="ChEBI" id="CHEBI:16240"/>
        <dbReference type="ChEBI" id="CHEBI:16526"/>
        <dbReference type="ChEBI" id="CHEBI:60344"/>
        <dbReference type="ChEBI" id="CHEBI:68438"/>
        <dbReference type="EC" id="1.3.98.5"/>
    </reaction>
    <physiologicalReaction direction="left-to-right" evidence="8">
        <dbReference type="Rhea" id="RHEA:56517"/>
    </physiologicalReaction>
</comment>
<evidence type="ECO:0000313" key="11">
    <source>
        <dbReference type="EMBL" id="KJF17991.1"/>
    </source>
</evidence>
<dbReference type="GO" id="GO:0004601">
    <property type="term" value="F:peroxidase activity"/>
    <property type="evidence" value="ECO:0007669"/>
    <property type="project" value="UniProtKB-KW"/>
</dbReference>
<sequence>MSEVVFPPLSSQDESFSPKEGWSVLHLFCKGTANLDFASVMVAHKSAVADGYQIIPFGLLGHKAQIGFLALGPSFVRLKEFQRDLERSGLSVVDSYVSMTEVSEYASGMPKDRKEPRLHPLLPPSGMYNICFYGMSKKRGEKDNWYSLSYEERERMMFGHGASGRAFAGRVVQLVTGSTGVDDYEWGVTLFGARPDDLKEVVYTMRFDEASALYGEFGPFYTGVIGDIESVLAASF</sequence>
<keyword evidence="11" id="KW-0575">Peroxidase</keyword>
<gene>
    <name evidence="11" type="ORF">AXFE_10880</name>
</gene>
<name>A0A0D8HLM3_9ACTN</name>
<keyword evidence="4" id="KW-0408">Iron</keyword>
<evidence type="ECO:0000256" key="5">
    <source>
        <dbReference type="ARBA" id="ARBA00023444"/>
    </source>
</evidence>
<evidence type="ECO:0000256" key="3">
    <source>
        <dbReference type="ARBA" id="ARBA00022723"/>
    </source>
</evidence>
<evidence type="ECO:0000256" key="2">
    <source>
        <dbReference type="ARBA" id="ARBA00022617"/>
    </source>
</evidence>
<dbReference type="Proteomes" id="UP000032360">
    <property type="component" value="Unassembled WGS sequence"/>
</dbReference>
<reference evidence="11 12" key="1">
    <citation type="submission" date="2015-01" db="EMBL/GenBank/DDBJ databases">
        <title>Draft genome of the acidophilic iron oxidizer Acidithrix ferrooxidans strain Py-F3.</title>
        <authorList>
            <person name="Poehlein A."/>
            <person name="Eisen S."/>
            <person name="Schloemann M."/>
            <person name="Johnson B.D."/>
            <person name="Daniel R."/>
            <person name="Muehling M."/>
        </authorList>
    </citation>
    <scope>NUCLEOTIDE SEQUENCE [LARGE SCALE GENOMIC DNA]</scope>
    <source>
        <strain evidence="11 12">Py-F3</strain>
    </source>
</reference>
<keyword evidence="12" id="KW-1185">Reference proteome</keyword>
<dbReference type="SUPFAM" id="SSF54909">
    <property type="entry name" value="Dimeric alpha+beta barrel"/>
    <property type="match status" value="1"/>
</dbReference>
<dbReference type="PANTHER" id="PTHR36843:SF1">
    <property type="entry name" value="COPROHEME DECARBOXYLASE"/>
    <property type="match status" value="1"/>
</dbReference>
<evidence type="ECO:0000256" key="8">
    <source>
        <dbReference type="ARBA" id="ARBA00049896"/>
    </source>
</evidence>
<dbReference type="PATRIC" id="fig|1280514.3.peg.1430"/>
<evidence type="ECO:0000256" key="10">
    <source>
        <dbReference type="ARBA" id="ARBA00050019"/>
    </source>
</evidence>
<comment type="caution">
    <text evidence="11">The sequence shown here is derived from an EMBL/GenBank/DDBJ whole genome shotgun (WGS) entry which is preliminary data.</text>
</comment>
<comment type="cofactor">
    <cofactor evidence="9">
        <name>Fe-coproporphyrin III</name>
        <dbReference type="ChEBI" id="CHEBI:68438"/>
    </cofactor>
</comment>
<dbReference type="GO" id="GO:0046872">
    <property type="term" value="F:metal ion binding"/>
    <property type="evidence" value="ECO:0007669"/>
    <property type="project" value="UniProtKB-KW"/>
</dbReference>
<evidence type="ECO:0000256" key="9">
    <source>
        <dbReference type="ARBA" id="ARBA00049935"/>
    </source>
</evidence>
<dbReference type="EMBL" id="JXYS01000026">
    <property type="protein sequence ID" value="KJF17991.1"/>
    <property type="molecule type" value="Genomic_DNA"/>
</dbReference>
<dbReference type="OrthoDB" id="9773646at2"/>
<keyword evidence="2" id="KW-0349">Heme</keyword>
<accession>A0A0D8HLM3</accession>